<accession>A0A8S5P786</accession>
<name>A0A8S5P786_9CAUD</name>
<proteinExistence type="predicted"/>
<sequence length="79" mass="9216">MTKKELAIIFMEAKANKNDVCVEVTIPGQEDTEYIVNKNRSIDNKLDYYFQTYDDNLVHKHNEAIRIVNAFAIDFYIGI</sequence>
<organism evidence="1">
    <name type="scientific">Siphoviridae sp. ctsUY14</name>
    <dbReference type="NCBI Taxonomy" id="2825693"/>
    <lineage>
        <taxon>Viruses</taxon>
        <taxon>Duplodnaviria</taxon>
        <taxon>Heunggongvirae</taxon>
        <taxon>Uroviricota</taxon>
        <taxon>Caudoviricetes</taxon>
    </lineage>
</organism>
<protein>
    <submittedName>
        <fullName evidence="1">Uncharacterized protein</fullName>
    </submittedName>
</protein>
<dbReference type="EMBL" id="BK015346">
    <property type="protein sequence ID" value="DAE02461.1"/>
    <property type="molecule type" value="Genomic_DNA"/>
</dbReference>
<reference evidence="1" key="1">
    <citation type="journal article" date="2021" name="Proc. Natl. Acad. Sci. U.S.A.">
        <title>A Catalog of Tens of Thousands of Viruses from Human Metagenomes Reveals Hidden Associations with Chronic Diseases.</title>
        <authorList>
            <person name="Tisza M.J."/>
            <person name="Buck C.B."/>
        </authorList>
    </citation>
    <scope>NUCLEOTIDE SEQUENCE</scope>
    <source>
        <strain evidence="1">CtsUY14</strain>
    </source>
</reference>
<evidence type="ECO:0000313" key="1">
    <source>
        <dbReference type="EMBL" id="DAE02461.1"/>
    </source>
</evidence>